<reference evidence="3" key="1">
    <citation type="journal article" date="2017" name="Nat. Microbiol.">
        <title>Global analysis of biosynthetic gene clusters reveals vast potential of secondary metabolite production in Penicillium species.</title>
        <authorList>
            <person name="Nielsen J.C."/>
            <person name="Grijseels S."/>
            <person name="Prigent S."/>
            <person name="Ji B."/>
            <person name="Dainat J."/>
            <person name="Nielsen K.F."/>
            <person name="Frisvad J.C."/>
            <person name="Workman M."/>
            <person name="Nielsen J."/>
        </authorList>
    </citation>
    <scope>NUCLEOTIDE SEQUENCE [LARGE SCALE GENOMIC DNA]</scope>
    <source>
        <strain evidence="3">IBT 14082</strain>
    </source>
</reference>
<protein>
    <submittedName>
        <fullName evidence="2">Uncharacterized protein</fullName>
    </submittedName>
</protein>
<feature type="region of interest" description="Disordered" evidence="1">
    <location>
        <begin position="655"/>
        <end position="674"/>
    </location>
</feature>
<evidence type="ECO:0000313" key="3">
    <source>
        <dbReference type="Proteomes" id="UP000191342"/>
    </source>
</evidence>
<gene>
    <name evidence="2" type="ORF">PENFLA_c037G06213</name>
</gene>
<proteinExistence type="predicted"/>
<sequence>MTFRGRSNSCIGTPSPVFVLRRRRYSEDSLRLTHIRSQHNLQAAVSKTIINRLASYGVDTRAINKVTIGHCLPIDDDWVPWEEILNNPLGVSDATLSKMLRLRPVSGSPRISSKVKQNGDRTHVLYIRSFVLKVHELREIIMRFHESGVETRTTLSWLDCISIMQPAQRVYVRYVGQTCRSGAVVGELYPHSLDSAAVYELRGSYLPKIAEQREQALIVLLGLPSLLNQRLWPVNLFTPNEAHEESFRKLGTRTIARLSISEFHPLRDLVPLQDWAKKVQVYAETHPLSVCLWKNTVYPFSDALRQTIIEQGRPSAFEGKFVLFLVVGDRQTAPAYRNANAFFSKPSDTPDLLKGFLTRLWSWECWESDRPMNPAQHDISRLIAAGAIPFVDLCPWLKAEGTDILAASHLLKEYTLFVKPIIILSLAAKPSSVVASGFSHAFGYPQSCKFREKVGRLNLIHCGTDFCCIQIPCFHPGLARFSTNPETFAKILDMTLWILLLAISVVLDSADTFEGQSREDWCIYIKNTVEKTLNNRNFYSHYDCLKAQLHGKRPRWCSTTLNTRERSHLAVASRPIKDRFLMVGFAVDEPGSSRRRQQAWTLWHLNIPELHSHINREKKDDWFFWANNLTKGTSFLADASVSAILGSDATLALQESSRRQATGRPRKRQKLSQKPIKMNEPITVSEDLHVPTDCDLVPSSIKRLLEDLSFKSSGPISHQEAVGLVTSELSIALLPSQLVDACKLLEQEWGISRLARFQAQYQQSWNGAPVAIWRNSKFAIFWEDPNGQHFKFVLWTPDSTGTGQALSSKGKFVFFTQDGIDLWDDNGTPCRTQDGTLGTSASATIPFCRLFHTQDQEYLGYQLVRLWEQETGLTWSSAVVQQLRRVAGMTEANAPESVNTICAKVFQGQSRSLVCLNWSTDKLQPYQGNPQPPDALWLLQSCLHENWPTGGVVFIGDPSKFTWRLDNFWVKLWKFLASGKYSNHPRINEVSAWALDIPNRRKTAQVIAKI</sequence>
<dbReference type="OrthoDB" id="2269179at2759"/>
<evidence type="ECO:0000256" key="1">
    <source>
        <dbReference type="SAM" id="MobiDB-lite"/>
    </source>
</evidence>
<dbReference type="AlphaFoldDB" id="A0A1V6SKK1"/>
<keyword evidence="3" id="KW-1185">Reference proteome</keyword>
<dbReference type="Proteomes" id="UP000191342">
    <property type="component" value="Unassembled WGS sequence"/>
</dbReference>
<accession>A0A1V6SKK1</accession>
<evidence type="ECO:0000313" key="2">
    <source>
        <dbReference type="EMBL" id="OQE14547.1"/>
    </source>
</evidence>
<dbReference type="EMBL" id="MLQL01000037">
    <property type="protein sequence ID" value="OQE14547.1"/>
    <property type="molecule type" value="Genomic_DNA"/>
</dbReference>
<dbReference type="STRING" id="254877.A0A1V6SKK1"/>
<comment type="caution">
    <text evidence="2">The sequence shown here is derived from an EMBL/GenBank/DDBJ whole genome shotgun (WGS) entry which is preliminary data.</text>
</comment>
<organism evidence="2 3">
    <name type="scientific">Penicillium flavigenum</name>
    <dbReference type="NCBI Taxonomy" id="254877"/>
    <lineage>
        <taxon>Eukaryota</taxon>
        <taxon>Fungi</taxon>
        <taxon>Dikarya</taxon>
        <taxon>Ascomycota</taxon>
        <taxon>Pezizomycotina</taxon>
        <taxon>Eurotiomycetes</taxon>
        <taxon>Eurotiomycetidae</taxon>
        <taxon>Eurotiales</taxon>
        <taxon>Aspergillaceae</taxon>
        <taxon>Penicillium</taxon>
    </lineage>
</organism>
<name>A0A1V6SKK1_9EURO</name>